<dbReference type="CDD" id="cd06533">
    <property type="entry name" value="Glyco_transf_WecG_TagA"/>
    <property type="match status" value="1"/>
</dbReference>
<keyword evidence="2 3" id="KW-0808">Transferase</keyword>
<sequence length="251" mass="28790">MSMTKKFDGIIINDISLNDFTNNVLKELNDNDELIITVTPNIDHFQRLRNSEDVMFNKAYQIASYRLCDSRIVQKLSKFKNKQDGISNVVPGSDLTKQLLQQTAIKKCKITVVGTSEDEIKEIIKKYKLERVKHVNPPMGFIKDPNEFSKCVDFILASDPDIIFLAVGSPAQEHLALTLYNNTLDNSEFSAQVFCIGASLDFLSGKSKRAPYWMQKCHIEWLHRACSQPKRLIPRYINNLKYIILFILGRN</sequence>
<evidence type="ECO:0000313" key="3">
    <source>
        <dbReference type="EMBL" id="BAT24290.1"/>
    </source>
</evidence>
<dbReference type="InterPro" id="IPR004629">
    <property type="entry name" value="WecG_TagA_CpsF"/>
</dbReference>
<accession>A0A0P0YSG0</accession>
<protein>
    <submittedName>
        <fullName evidence="3">Glycosyl transferase</fullName>
    </submittedName>
</protein>
<dbReference type="PANTHER" id="PTHR34136:SF1">
    <property type="entry name" value="UDP-N-ACETYL-D-MANNOSAMINURONIC ACID TRANSFERASE"/>
    <property type="match status" value="1"/>
</dbReference>
<evidence type="ECO:0000256" key="1">
    <source>
        <dbReference type="ARBA" id="ARBA00022676"/>
    </source>
</evidence>
<dbReference type="PANTHER" id="PTHR34136">
    <property type="match status" value="1"/>
</dbReference>
<name>A0A0P0YSG0_9ENTR</name>
<reference evidence="3" key="1">
    <citation type="submission" date="2014-04" db="EMBL/GenBank/DDBJ databases">
        <authorList>
            <person name="Harrison E."/>
        </authorList>
    </citation>
    <scope>NUCLEOTIDE SEQUENCE</scope>
    <source>
        <strain evidence="3">889</strain>
    </source>
</reference>
<keyword evidence="1" id="KW-0328">Glycosyltransferase</keyword>
<reference evidence="3" key="2">
    <citation type="journal article" date="2015" name="Sci. Rep.">
        <title>Genetic analysis of capsular polysaccharide synthesis gene clusters in 79 capsular types of Klebsiella spp.</title>
        <authorList>
            <person name="Pan Y.J."/>
            <person name="Lin T.L."/>
            <person name="Chen C.T."/>
            <person name="Chen Y.Y."/>
            <person name="Hsieh P.F."/>
            <person name="Hsu C.R."/>
            <person name="Wu M.C."/>
            <person name="Wang J.T."/>
        </authorList>
    </citation>
    <scope>NUCLEOTIDE SEQUENCE</scope>
    <source>
        <strain evidence="3">889</strain>
    </source>
</reference>
<proteinExistence type="predicted"/>
<gene>
    <name evidence="3" type="primary">wckN</name>
</gene>
<evidence type="ECO:0000256" key="2">
    <source>
        <dbReference type="ARBA" id="ARBA00022679"/>
    </source>
</evidence>
<dbReference type="GO" id="GO:0016758">
    <property type="term" value="F:hexosyltransferase activity"/>
    <property type="evidence" value="ECO:0007669"/>
    <property type="project" value="TreeGrafter"/>
</dbReference>
<dbReference type="NCBIfam" id="TIGR00696">
    <property type="entry name" value="wecG_tagA_cpsF"/>
    <property type="match status" value="1"/>
</dbReference>
<dbReference type="Pfam" id="PF03808">
    <property type="entry name" value="Glyco_tran_WecG"/>
    <property type="match status" value="1"/>
</dbReference>
<dbReference type="AlphaFoldDB" id="A0A0P0YSG0"/>
<dbReference type="EMBL" id="AB924605">
    <property type="protein sequence ID" value="BAT24290.1"/>
    <property type="molecule type" value="Genomic_DNA"/>
</dbReference>
<organism evidence="3">
    <name type="scientific">Klebsiella sp. 889</name>
    <dbReference type="NCBI Taxonomy" id="1497837"/>
    <lineage>
        <taxon>Bacteria</taxon>
        <taxon>Pseudomonadati</taxon>
        <taxon>Pseudomonadota</taxon>
        <taxon>Gammaproteobacteria</taxon>
        <taxon>Enterobacterales</taxon>
        <taxon>Enterobacteriaceae</taxon>
        <taxon>Klebsiella/Raoultella group</taxon>
        <taxon>Klebsiella</taxon>
    </lineage>
</organism>